<evidence type="ECO:0000313" key="4">
    <source>
        <dbReference type="WBParaSite" id="TCLT_0000465901-mRNA-1"/>
    </source>
</evidence>
<dbReference type="STRING" id="103827.A0A0N5CWE0"/>
<dbReference type="OMA" id="EYWTTVS"/>
<accession>A0A0N5CWE0</accession>
<dbReference type="EMBL" id="UYYF01004297">
    <property type="protein sequence ID" value="VDN01791.1"/>
    <property type="molecule type" value="Genomic_DNA"/>
</dbReference>
<feature type="chain" id="PRO_5043126414" evidence="1">
    <location>
        <begin position="18"/>
        <end position="220"/>
    </location>
</feature>
<dbReference type="Proteomes" id="UP000276776">
    <property type="component" value="Unassembled WGS sequence"/>
</dbReference>
<evidence type="ECO:0000313" key="2">
    <source>
        <dbReference type="EMBL" id="VDN01791.1"/>
    </source>
</evidence>
<evidence type="ECO:0000313" key="3">
    <source>
        <dbReference type="Proteomes" id="UP000276776"/>
    </source>
</evidence>
<protein>
    <submittedName>
        <fullName evidence="4">Methyltransf_FA domain-containing protein</fullName>
    </submittedName>
</protein>
<keyword evidence="3" id="KW-1185">Reference proteome</keyword>
<name>A0A0N5CWE0_THECL</name>
<proteinExistence type="predicted"/>
<feature type="signal peptide" evidence="1">
    <location>
        <begin position="1"/>
        <end position="17"/>
    </location>
</feature>
<keyword evidence="1" id="KW-0732">Signal</keyword>
<organism evidence="4">
    <name type="scientific">Thelazia callipaeda</name>
    <name type="common">Oriental eyeworm</name>
    <name type="synonym">Parasitic nematode</name>
    <dbReference type="NCBI Taxonomy" id="103827"/>
    <lineage>
        <taxon>Eukaryota</taxon>
        <taxon>Metazoa</taxon>
        <taxon>Ecdysozoa</taxon>
        <taxon>Nematoda</taxon>
        <taxon>Chromadorea</taxon>
        <taxon>Rhabditida</taxon>
        <taxon>Spirurina</taxon>
        <taxon>Spiruromorpha</taxon>
        <taxon>Thelazioidea</taxon>
        <taxon>Thelaziidae</taxon>
        <taxon>Thelazia</taxon>
    </lineage>
</organism>
<sequence>MSYQLIIFLAFATSSIAVWLGEEYWTTVSSDGSLLGDRSVNDFLTFDVKHHNIPITNAYVAFWITYDEFGHYETFGHAYLVQNKICGRFVNRNHKATVICGGFRVLSQSNKDGTLRFKFIEAGLANIHLAVEYRNKQVAKILNWQKKEASYGSANMKEAVAEGIEHDHSYNKISYIDDPFHYQQYVYILVTTDTNDAEVGKASLNAFYHTPKEEEQMLIF</sequence>
<dbReference type="WBParaSite" id="TCLT_0000465901-mRNA-1">
    <property type="protein sequence ID" value="TCLT_0000465901-mRNA-1"/>
    <property type="gene ID" value="TCLT_0000465901"/>
</dbReference>
<dbReference type="AlphaFoldDB" id="A0A0N5CWE0"/>
<reference evidence="4" key="1">
    <citation type="submission" date="2017-02" db="UniProtKB">
        <authorList>
            <consortium name="WormBaseParasite"/>
        </authorList>
    </citation>
    <scope>IDENTIFICATION</scope>
</reference>
<dbReference type="OrthoDB" id="5859672at2759"/>
<evidence type="ECO:0000256" key="1">
    <source>
        <dbReference type="SAM" id="SignalP"/>
    </source>
</evidence>
<reference evidence="2 3" key="2">
    <citation type="submission" date="2018-11" db="EMBL/GenBank/DDBJ databases">
        <authorList>
            <consortium name="Pathogen Informatics"/>
        </authorList>
    </citation>
    <scope>NUCLEOTIDE SEQUENCE [LARGE SCALE GENOMIC DNA]</scope>
</reference>
<gene>
    <name evidence="2" type="ORF">TCLT_LOCUS4648</name>
</gene>